<keyword evidence="3" id="KW-0418">Kinase</keyword>
<keyword evidence="4" id="KW-0829">Tyrosine-protein kinase</keyword>
<dbReference type="GO" id="GO:0004714">
    <property type="term" value="F:transmembrane receptor protein tyrosine kinase activity"/>
    <property type="evidence" value="ECO:0007669"/>
    <property type="project" value="UniProtKB-EC"/>
</dbReference>
<comment type="caution">
    <text evidence="8">The sequence shown here is derived from an EMBL/GenBank/DDBJ whole genome shotgun (WGS) entry which is preliminary data.</text>
</comment>
<dbReference type="EC" id="2.7.10.1" evidence="1"/>
<dbReference type="EMBL" id="JAFBMS010000382">
    <property type="protein sequence ID" value="KAG9331116.1"/>
    <property type="molecule type" value="Genomic_DNA"/>
</dbReference>
<evidence type="ECO:0000313" key="9">
    <source>
        <dbReference type="Proteomes" id="UP000824540"/>
    </source>
</evidence>
<feature type="non-terminal residue" evidence="8">
    <location>
        <position position="263"/>
    </location>
</feature>
<proteinExistence type="predicted"/>
<name>A0A8T2MU80_9TELE</name>
<dbReference type="InterPro" id="IPR032778">
    <property type="entry name" value="GF_recep_IV"/>
</dbReference>
<dbReference type="Pfam" id="PF14843">
    <property type="entry name" value="GF_recep_IV"/>
    <property type="match status" value="1"/>
</dbReference>
<keyword evidence="9" id="KW-1185">Reference proteome</keyword>
<keyword evidence="6" id="KW-0812">Transmembrane</keyword>
<dbReference type="AlphaFoldDB" id="A0A8T2MU80"/>
<dbReference type="Proteomes" id="UP000824540">
    <property type="component" value="Unassembled WGS sequence"/>
</dbReference>
<dbReference type="CDD" id="cd12095">
    <property type="entry name" value="TM_ErbB3"/>
    <property type="match status" value="1"/>
</dbReference>
<evidence type="ECO:0000259" key="7">
    <source>
        <dbReference type="Pfam" id="PF14843"/>
    </source>
</evidence>
<organism evidence="8 9">
    <name type="scientific">Albula glossodonta</name>
    <name type="common">roundjaw bonefish</name>
    <dbReference type="NCBI Taxonomy" id="121402"/>
    <lineage>
        <taxon>Eukaryota</taxon>
        <taxon>Metazoa</taxon>
        <taxon>Chordata</taxon>
        <taxon>Craniata</taxon>
        <taxon>Vertebrata</taxon>
        <taxon>Euteleostomi</taxon>
        <taxon>Actinopterygii</taxon>
        <taxon>Neopterygii</taxon>
        <taxon>Teleostei</taxon>
        <taxon>Albuliformes</taxon>
        <taxon>Albulidae</taxon>
        <taxon>Albula</taxon>
    </lineage>
</organism>
<evidence type="ECO:0000256" key="4">
    <source>
        <dbReference type="ARBA" id="ARBA00023137"/>
    </source>
</evidence>
<accession>A0A8T2MU80</accession>
<evidence type="ECO:0000256" key="3">
    <source>
        <dbReference type="ARBA" id="ARBA00022777"/>
    </source>
</evidence>
<reference evidence="8" key="1">
    <citation type="thesis" date="2021" institute="BYU ScholarsArchive" country="Provo, UT, USA">
        <title>Applications of and Algorithms for Genome Assembly and Genomic Analyses with an Emphasis on Marine Teleosts.</title>
        <authorList>
            <person name="Pickett B.D."/>
        </authorList>
    </citation>
    <scope>NUCLEOTIDE SEQUENCE</scope>
    <source>
        <strain evidence="8">HI-2016</strain>
    </source>
</reference>
<evidence type="ECO:0000256" key="5">
    <source>
        <dbReference type="SAM" id="MobiDB-lite"/>
    </source>
</evidence>
<evidence type="ECO:0000256" key="2">
    <source>
        <dbReference type="ARBA" id="ARBA00022679"/>
    </source>
</evidence>
<dbReference type="OrthoDB" id="6219513at2759"/>
<protein>
    <recommendedName>
        <fullName evidence="1">receptor protein-tyrosine kinase</fullName>
        <ecNumber evidence="1">2.7.10.1</ecNumber>
    </recommendedName>
</protein>
<evidence type="ECO:0000256" key="6">
    <source>
        <dbReference type="SAM" id="Phobius"/>
    </source>
</evidence>
<gene>
    <name evidence="8" type="ORF">JZ751_020241</name>
</gene>
<dbReference type="Gene3D" id="2.10.220.10">
    <property type="entry name" value="Hormone Receptor, Insulin-like Growth Factor Receptor 1, Chain A, domain 2"/>
    <property type="match status" value="2"/>
</dbReference>
<feature type="region of interest" description="Disordered" evidence="5">
    <location>
        <begin position="217"/>
        <end position="236"/>
    </location>
</feature>
<sequence length="263" mass="28632">TLIRYKLLHQGFRILEPKLTNFVADGSLCVSGCPAEKKEVDKNGIKQCEPCGGLCPKVAEGRVTPCAHSLSAGAQAQAQPSVSPAETTADRDGPHCVPSCPDWVMGEKGLIFKYPNAKRRCEPCHFNCTQGVKTTGIVLGVLASVVMCFAMFVLSMLYHQGLAIRHKRAMRRYLERGESLEPLDSGEKGRPCLQLVTQLSLQGSLLEHIRHRRDSLDPQQLLNRDGESGGGVREIDGRSGCLEMDGDVIKVTQQPSGYGSDLT</sequence>
<feature type="transmembrane region" description="Helical" evidence="6">
    <location>
        <begin position="137"/>
        <end position="158"/>
    </location>
</feature>
<keyword evidence="6" id="KW-1133">Transmembrane helix</keyword>
<dbReference type="Gene3D" id="6.10.250.2930">
    <property type="match status" value="1"/>
</dbReference>
<feature type="domain" description="Growth factor receptor" evidence="7">
    <location>
        <begin position="25"/>
        <end position="134"/>
    </location>
</feature>
<keyword evidence="2" id="KW-0808">Transferase</keyword>
<evidence type="ECO:0000256" key="1">
    <source>
        <dbReference type="ARBA" id="ARBA00011902"/>
    </source>
</evidence>
<dbReference type="InterPro" id="IPR044912">
    <property type="entry name" value="Egfr_JX_dom"/>
</dbReference>
<evidence type="ECO:0000313" key="8">
    <source>
        <dbReference type="EMBL" id="KAG9331116.1"/>
    </source>
</evidence>
<keyword evidence="6" id="KW-0472">Membrane</keyword>